<evidence type="ECO:0000313" key="2">
    <source>
        <dbReference type="EMBL" id="KAK2616077.1"/>
    </source>
</evidence>
<name>A0AAD9SU13_PHOAM</name>
<reference evidence="2" key="1">
    <citation type="submission" date="2023-06" db="EMBL/GenBank/DDBJ databases">
        <authorList>
            <person name="Noh H."/>
        </authorList>
    </citation>
    <scope>NUCLEOTIDE SEQUENCE</scope>
    <source>
        <strain evidence="2">DUCC20226</strain>
    </source>
</reference>
<protein>
    <submittedName>
        <fullName evidence="2">Uncharacterized protein</fullName>
    </submittedName>
</protein>
<feature type="compositionally biased region" description="Basic and acidic residues" evidence="1">
    <location>
        <begin position="70"/>
        <end position="79"/>
    </location>
</feature>
<dbReference type="Proteomes" id="UP001265746">
    <property type="component" value="Unassembled WGS sequence"/>
</dbReference>
<keyword evidence="3" id="KW-1185">Reference proteome</keyword>
<gene>
    <name evidence="2" type="ORF">N8I77_002786</name>
</gene>
<comment type="caution">
    <text evidence="2">The sequence shown here is derived from an EMBL/GenBank/DDBJ whole genome shotgun (WGS) entry which is preliminary data.</text>
</comment>
<organism evidence="2 3">
    <name type="scientific">Phomopsis amygdali</name>
    <name type="common">Fusicoccum amygdali</name>
    <dbReference type="NCBI Taxonomy" id="1214568"/>
    <lineage>
        <taxon>Eukaryota</taxon>
        <taxon>Fungi</taxon>
        <taxon>Dikarya</taxon>
        <taxon>Ascomycota</taxon>
        <taxon>Pezizomycotina</taxon>
        <taxon>Sordariomycetes</taxon>
        <taxon>Sordariomycetidae</taxon>
        <taxon>Diaporthales</taxon>
        <taxon>Diaporthaceae</taxon>
        <taxon>Diaporthe</taxon>
    </lineage>
</organism>
<evidence type="ECO:0000313" key="3">
    <source>
        <dbReference type="Proteomes" id="UP001265746"/>
    </source>
</evidence>
<feature type="compositionally biased region" description="Acidic residues" evidence="1">
    <location>
        <begin position="85"/>
        <end position="94"/>
    </location>
</feature>
<proteinExistence type="predicted"/>
<dbReference type="EMBL" id="JAUJFL010000001">
    <property type="protein sequence ID" value="KAK2616077.1"/>
    <property type="molecule type" value="Genomic_DNA"/>
</dbReference>
<accession>A0AAD9SU13</accession>
<feature type="region of interest" description="Disordered" evidence="1">
    <location>
        <begin position="66"/>
        <end position="94"/>
    </location>
</feature>
<dbReference type="AlphaFoldDB" id="A0AAD9SU13"/>
<evidence type="ECO:0000256" key="1">
    <source>
        <dbReference type="SAM" id="MobiDB-lite"/>
    </source>
</evidence>
<sequence>MEESIVSAYTEHDEEQSWRYDIDKYTDCDFECFKCILRLIQALLRREPEKRISAWEAAGLIELTDHRRRKFEDPDEHGSESGQGDQEDEEYSID</sequence>